<sequence length="78" mass="9080">MQEKVKKELTAALSLKRTFSFEEKGKKNKAGKDFSLNESKRLMKEDPINNLTTLRSKWSREAPLLNNLRLLLCTTLKR</sequence>
<proteinExistence type="predicted"/>
<dbReference type="EMBL" id="EQ973791">
    <property type="protein sequence ID" value="EEF46803.1"/>
    <property type="molecule type" value="Genomic_DNA"/>
</dbReference>
<keyword evidence="2" id="KW-1185">Reference proteome</keyword>
<gene>
    <name evidence="1" type="ORF">RCOM_0919280</name>
</gene>
<name>B9RNN5_RICCO</name>
<organism evidence="1 2">
    <name type="scientific">Ricinus communis</name>
    <name type="common">Castor bean</name>
    <dbReference type="NCBI Taxonomy" id="3988"/>
    <lineage>
        <taxon>Eukaryota</taxon>
        <taxon>Viridiplantae</taxon>
        <taxon>Streptophyta</taxon>
        <taxon>Embryophyta</taxon>
        <taxon>Tracheophyta</taxon>
        <taxon>Spermatophyta</taxon>
        <taxon>Magnoliopsida</taxon>
        <taxon>eudicotyledons</taxon>
        <taxon>Gunneridae</taxon>
        <taxon>Pentapetalae</taxon>
        <taxon>rosids</taxon>
        <taxon>fabids</taxon>
        <taxon>Malpighiales</taxon>
        <taxon>Euphorbiaceae</taxon>
        <taxon>Acalyphoideae</taxon>
        <taxon>Acalypheae</taxon>
        <taxon>Ricinus</taxon>
    </lineage>
</organism>
<reference evidence="2" key="1">
    <citation type="journal article" date="2010" name="Nat. Biotechnol.">
        <title>Draft genome sequence of the oilseed species Ricinus communis.</title>
        <authorList>
            <person name="Chan A.P."/>
            <person name="Crabtree J."/>
            <person name="Zhao Q."/>
            <person name="Lorenzi H."/>
            <person name="Orvis J."/>
            <person name="Puiu D."/>
            <person name="Melake-Berhan A."/>
            <person name="Jones K.M."/>
            <person name="Redman J."/>
            <person name="Chen G."/>
            <person name="Cahoon E.B."/>
            <person name="Gedil M."/>
            <person name="Stanke M."/>
            <person name="Haas B.J."/>
            <person name="Wortman J.R."/>
            <person name="Fraser-Liggett C.M."/>
            <person name="Ravel J."/>
            <person name="Rabinowicz P.D."/>
        </authorList>
    </citation>
    <scope>NUCLEOTIDE SEQUENCE [LARGE SCALE GENOMIC DNA]</scope>
    <source>
        <strain evidence="2">cv. Hale</strain>
    </source>
</reference>
<evidence type="ECO:0000313" key="1">
    <source>
        <dbReference type="EMBL" id="EEF46803.1"/>
    </source>
</evidence>
<dbReference type="AlphaFoldDB" id="B9RNN5"/>
<dbReference type="InParanoid" id="B9RNN5"/>
<dbReference type="Proteomes" id="UP000008311">
    <property type="component" value="Unassembled WGS sequence"/>
</dbReference>
<evidence type="ECO:0000313" key="2">
    <source>
        <dbReference type="Proteomes" id="UP000008311"/>
    </source>
</evidence>
<accession>B9RNN5</accession>
<protein>
    <submittedName>
        <fullName evidence="1">Uncharacterized protein</fullName>
    </submittedName>
</protein>